<gene>
    <name evidence="3" type="ORF">Pla8534_29390</name>
</gene>
<dbReference type="Gene3D" id="2.130.10.10">
    <property type="entry name" value="YVTN repeat-like/Quinoprotein amine dehydrogenase"/>
    <property type="match status" value="2"/>
</dbReference>
<dbReference type="InterPro" id="IPR002372">
    <property type="entry name" value="PQQ_rpt_dom"/>
</dbReference>
<dbReference type="KEGG" id="lcre:Pla8534_29390"/>
<dbReference type="Proteomes" id="UP000317648">
    <property type="component" value="Chromosome"/>
</dbReference>
<dbReference type="PANTHER" id="PTHR34512:SF30">
    <property type="entry name" value="OUTER MEMBRANE PROTEIN ASSEMBLY FACTOR BAMB"/>
    <property type="match status" value="1"/>
</dbReference>
<feature type="compositionally biased region" description="Pro residues" evidence="1">
    <location>
        <begin position="59"/>
        <end position="81"/>
    </location>
</feature>
<name>A0A518DTF6_9BACT</name>
<dbReference type="SMART" id="SM00564">
    <property type="entry name" value="PQQ"/>
    <property type="match status" value="4"/>
</dbReference>
<feature type="domain" description="Pyrrolo-quinoline quinone repeat" evidence="2">
    <location>
        <begin position="559"/>
        <end position="646"/>
    </location>
</feature>
<dbReference type="PANTHER" id="PTHR34512">
    <property type="entry name" value="CELL SURFACE PROTEIN"/>
    <property type="match status" value="1"/>
</dbReference>
<organism evidence="3 4">
    <name type="scientific">Lignipirellula cremea</name>
    <dbReference type="NCBI Taxonomy" id="2528010"/>
    <lineage>
        <taxon>Bacteria</taxon>
        <taxon>Pseudomonadati</taxon>
        <taxon>Planctomycetota</taxon>
        <taxon>Planctomycetia</taxon>
        <taxon>Pirellulales</taxon>
        <taxon>Pirellulaceae</taxon>
        <taxon>Lignipirellula</taxon>
    </lineage>
</organism>
<reference evidence="3 4" key="1">
    <citation type="submission" date="2019-02" db="EMBL/GenBank/DDBJ databases">
        <title>Deep-cultivation of Planctomycetes and their phenomic and genomic characterization uncovers novel biology.</title>
        <authorList>
            <person name="Wiegand S."/>
            <person name="Jogler M."/>
            <person name="Boedeker C."/>
            <person name="Pinto D."/>
            <person name="Vollmers J."/>
            <person name="Rivas-Marin E."/>
            <person name="Kohn T."/>
            <person name="Peeters S.H."/>
            <person name="Heuer A."/>
            <person name="Rast P."/>
            <person name="Oberbeckmann S."/>
            <person name="Bunk B."/>
            <person name="Jeske O."/>
            <person name="Meyerdierks A."/>
            <person name="Storesund J.E."/>
            <person name="Kallscheuer N."/>
            <person name="Luecker S."/>
            <person name="Lage O.M."/>
            <person name="Pohl T."/>
            <person name="Merkel B.J."/>
            <person name="Hornburger P."/>
            <person name="Mueller R.-W."/>
            <person name="Bruemmer F."/>
            <person name="Labrenz M."/>
            <person name="Spormann A.M."/>
            <person name="Op den Camp H."/>
            <person name="Overmann J."/>
            <person name="Amann R."/>
            <person name="Jetten M.S.M."/>
            <person name="Mascher T."/>
            <person name="Medema M.H."/>
            <person name="Devos D.P."/>
            <person name="Kaster A.-K."/>
            <person name="Ovreas L."/>
            <person name="Rohde M."/>
            <person name="Galperin M.Y."/>
            <person name="Jogler C."/>
        </authorList>
    </citation>
    <scope>NUCLEOTIDE SEQUENCE [LARGE SCALE GENOMIC DNA]</scope>
    <source>
        <strain evidence="3 4">Pla85_3_4</strain>
    </source>
</reference>
<proteinExistence type="predicted"/>
<feature type="compositionally biased region" description="Pro residues" evidence="1">
    <location>
        <begin position="216"/>
        <end position="226"/>
    </location>
</feature>
<dbReference type="Pfam" id="PF13360">
    <property type="entry name" value="PQQ_2"/>
    <property type="match status" value="1"/>
</dbReference>
<dbReference type="InterPro" id="IPR018391">
    <property type="entry name" value="PQQ_b-propeller_rpt"/>
</dbReference>
<protein>
    <submittedName>
        <fullName evidence="3">Outer membrane biogenesis protein BamB</fullName>
    </submittedName>
</protein>
<feature type="compositionally biased region" description="Pro residues" evidence="1">
    <location>
        <begin position="254"/>
        <end position="285"/>
    </location>
</feature>
<dbReference type="EMBL" id="CP036433">
    <property type="protein sequence ID" value="QDU95127.1"/>
    <property type="molecule type" value="Genomic_DNA"/>
</dbReference>
<dbReference type="InterPro" id="IPR015943">
    <property type="entry name" value="WD40/YVTN_repeat-like_dom_sf"/>
</dbReference>
<dbReference type="AlphaFoldDB" id="A0A518DTF6"/>
<evidence type="ECO:0000313" key="4">
    <source>
        <dbReference type="Proteomes" id="UP000317648"/>
    </source>
</evidence>
<feature type="compositionally biased region" description="Low complexity" evidence="1">
    <location>
        <begin position="145"/>
        <end position="156"/>
    </location>
</feature>
<evidence type="ECO:0000256" key="1">
    <source>
        <dbReference type="SAM" id="MobiDB-lite"/>
    </source>
</evidence>
<sequence>MQSFACKNCGNQVRRPSMPLKCEACGQARVGLFKPAAAGTTPAPGAPPAAPARPAAPQGGPPIAPPPPLPGMPAPPPPAAPIRPAVETPTPVVSQPPATPVETPTPVVSQPPPTQVEKPTPVVSQPPATPVEKPTPVVSQPPATPVETPTPVVSQPPAKPVEKPTPVVSQPPATPVEKPTPVVSQPPTDPVETPRPFVPPAVKKEPEPVAEEPKPFEPPPVRPQSPAPEVERPAARKPEPPAPVERPASRRPDPPPAEKPPAEPTRQPDPPARPAPVAEAPPRPVTPASRPAAAATGMEPGEIVWRYPQLLPGQGAVRPALRNCVAVADGKIYAALSGALTCLSDGEGLPQVEWQYPLKGHSPGSPVMAPDGRVRLHASDGMLHCVSVRGEQEFAPVDVDEPLGWASPVVDGSSNTFICSYHGGLLKVDASGAKESRPFFRSREKMDSTGLIRQGVFYVGAENAFVYAIGLEEKRPKNVWDHASNKGKTEWFINSSPAWGSDQTLVVAGRDEFLYGFDPYGETKWRLHIRGQMLASPIVDPDGNIYVGVSLLPRGEKPSGKLVCVDGASHTARWEFRSPAPIESTPVLGDDGMLYVGDNSGQIHCLNEKGGVKWSRQVGSPVRSAGSIVAPNRVVFGLDNGTLVSLYCSSQGLAEGGWPKYMGAATNCPG</sequence>
<feature type="compositionally biased region" description="Basic and acidic residues" evidence="1">
    <location>
        <begin position="202"/>
        <end position="215"/>
    </location>
</feature>
<accession>A0A518DTF6</accession>
<evidence type="ECO:0000259" key="2">
    <source>
        <dbReference type="Pfam" id="PF13360"/>
    </source>
</evidence>
<feature type="region of interest" description="Disordered" evidence="1">
    <location>
        <begin position="36"/>
        <end position="295"/>
    </location>
</feature>
<evidence type="ECO:0000313" key="3">
    <source>
        <dbReference type="EMBL" id="QDU95127.1"/>
    </source>
</evidence>
<keyword evidence="4" id="KW-1185">Reference proteome</keyword>
<dbReference type="SUPFAM" id="SSF50998">
    <property type="entry name" value="Quinoprotein alcohol dehydrogenase-like"/>
    <property type="match status" value="1"/>
</dbReference>
<feature type="compositionally biased region" description="Basic and acidic residues" evidence="1">
    <location>
        <begin position="229"/>
        <end position="239"/>
    </location>
</feature>
<dbReference type="InterPro" id="IPR011047">
    <property type="entry name" value="Quinoprotein_ADH-like_sf"/>
</dbReference>